<dbReference type="SUPFAM" id="SSF103481">
    <property type="entry name" value="Multidrug resistance efflux transporter EmrE"/>
    <property type="match status" value="1"/>
</dbReference>
<dbReference type="InterPro" id="IPR037185">
    <property type="entry name" value="EmrE-like"/>
</dbReference>
<gene>
    <name evidence="7" type="ORF">CAMP_LOCUS10863</name>
</gene>
<feature type="transmembrane region" description="Helical" evidence="6">
    <location>
        <begin position="278"/>
        <end position="300"/>
    </location>
</feature>
<proteinExistence type="inferred from homology"/>
<keyword evidence="5 6" id="KW-0472">Membrane</keyword>
<accession>A0A9P1N517</accession>
<evidence type="ECO:0000256" key="5">
    <source>
        <dbReference type="ARBA" id="ARBA00023136"/>
    </source>
</evidence>
<dbReference type="GO" id="GO:0016020">
    <property type="term" value="C:membrane"/>
    <property type="evidence" value="ECO:0007669"/>
    <property type="project" value="UniProtKB-SubCell"/>
</dbReference>
<feature type="transmembrane region" description="Helical" evidence="6">
    <location>
        <begin position="180"/>
        <end position="204"/>
    </location>
</feature>
<evidence type="ECO:0000313" key="7">
    <source>
        <dbReference type="EMBL" id="CAI5448226.1"/>
    </source>
</evidence>
<dbReference type="Gene3D" id="1.10.3730.20">
    <property type="match status" value="1"/>
</dbReference>
<dbReference type="GO" id="GO:0015144">
    <property type="term" value="F:carbohydrate transmembrane transporter activity"/>
    <property type="evidence" value="ECO:0007669"/>
    <property type="project" value="InterPro"/>
</dbReference>
<comment type="caution">
    <text evidence="7">The sequence shown here is derived from an EMBL/GenBank/DDBJ whole genome shotgun (WGS) entry which is preliminary data.</text>
</comment>
<comment type="subcellular location">
    <subcellularLocation>
        <location evidence="1">Membrane</location>
        <topology evidence="1">Multi-pass membrane protein</topology>
    </subcellularLocation>
</comment>
<feature type="transmembrane region" description="Helical" evidence="6">
    <location>
        <begin position="124"/>
        <end position="143"/>
    </location>
</feature>
<feature type="transmembrane region" description="Helical" evidence="6">
    <location>
        <begin position="250"/>
        <end position="272"/>
    </location>
</feature>
<feature type="transmembrane region" description="Helical" evidence="6">
    <location>
        <begin position="37"/>
        <end position="57"/>
    </location>
</feature>
<reference evidence="7" key="1">
    <citation type="submission" date="2022-11" db="EMBL/GenBank/DDBJ databases">
        <authorList>
            <person name="Kikuchi T."/>
        </authorList>
    </citation>
    <scope>NUCLEOTIDE SEQUENCE</scope>
    <source>
        <strain evidence="7">PS1010</strain>
    </source>
</reference>
<keyword evidence="4 6" id="KW-1133">Transmembrane helix</keyword>
<feature type="transmembrane region" description="Helical" evidence="6">
    <location>
        <begin position="216"/>
        <end position="238"/>
    </location>
</feature>
<evidence type="ECO:0000256" key="3">
    <source>
        <dbReference type="ARBA" id="ARBA00022692"/>
    </source>
</evidence>
<evidence type="ECO:0000313" key="8">
    <source>
        <dbReference type="Proteomes" id="UP001152747"/>
    </source>
</evidence>
<dbReference type="AlphaFoldDB" id="A0A9P1N517"/>
<dbReference type="PANTHER" id="PTHR16119:SF13">
    <property type="entry name" value="TRANSMEMBRANE PROTEIN 144 HOMOLOG"/>
    <property type="match status" value="1"/>
</dbReference>
<evidence type="ECO:0000256" key="2">
    <source>
        <dbReference type="ARBA" id="ARBA00005731"/>
    </source>
</evidence>
<keyword evidence="8" id="KW-1185">Reference proteome</keyword>
<organism evidence="7 8">
    <name type="scientific">Caenorhabditis angaria</name>
    <dbReference type="NCBI Taxonomy" id="860376"/>
    <lineage>
        <taxon>Eukaryota</taxon>
        <taxon>Metazoa</taxon>
        <taxon>Ecdysozoa</taxon>
        <taxon>Nematoda</taxon>
        <taxon>Chromadorea</taxon>
        <taxon>Rhabditida</taxon>
        <taxon>Rhabditina</taxon>
        <taxon>Rhabditomorpha</taxon>
        <taxon>Rhabditoidea</taxon>
        <taxon>Rhabditidae</taxon>
        <taxon>Peloderinae</taxon>
        <taxon>Caenorhabditis</taxon>
    </lineage>
</organism>
<comment type="similarity">
    <text evidence="2">Belongs to the TMEM144 family.</text>
</comment>
<dbReference type="EMBL" id="CANHGI010000004">
    <property type="protein sequence ID" value="CAI5448226.1"/>
    <property type="molecule type" value="Genomic_DNA"/>
</dbReference>
<evidence type="ECO:0000256" key="6">
    <source>
        <dbReference type="SAM" id="Phobius"/>
    </source>
</evidence>
<feature type="transmembrane region" description="Helical" evidence="6">
    <location>
        <begin position="6"/>
        <end position="25"/>
    </location>
</feature>
<dbReference type="InterPro" id="IPR010651">
    <property type="entry name" value="Sugar_transport"/>
</dbReference>
<protein>
    <submittedName>
        <fullName evidence="7">Uncharacterized protein</fullName>
    </submittedName>
</protein>
<name>A0A9P1N517_9PELO</name>
<evidence type="ECO:0000256" key="1">
    <source>
        <dbReference type="ARBA" id="ARBA00004141"/>
    </source>
</evidence>
<dbReference type="OrthoDB" id="426527at2759"/>
<dbReference type="PANTHER" id="PTHR16119">
    <property type="entry name" value="TRANSMEMBRANE PROTEIN 144"/>
    <property type="match status" value="1"/>
</dbReference>
<dbReference type="Pfam" id="PF07857">
    <property type="entry name" value="TMEM144"/>
    <property type="match status" value="1"/>
</dbReference>
<sequence length="333" mass="37166">MHPTNPITGTICAIISTLTFGSTYVPLKWFDKSDGLYFQWIQSIGQLLIGILIQLFIEPCPLHPIAMLSGMFYSIGNSLTVFIMDGVGLAIGYLLWNTVTCVCGWAVTRFGLFGNPQQLPHSNWLNILGVITVCLGGAIYAPIKHVPTKVRPSPWTEIDSEKDQENEIVFHREVSFSRRLLCLVLTIFVGFLYGNFLTPINWIIANEVGSRQDVEAYIFSYCVGSFLTSTVIFIIYGCIKKNQPLINPELSLPSIMSGLLYGTAITTFFMANQHLDQVIAYPILSKAPGIIVSLWAIFLFKEIQGKRNILQLYLGIFVTLLGIAFISMSKVEF</sequence>
<feature type="transmembrane region" description="Helical" evidence="6">
    <location>
        <begin position="312"/>
        <end position="331"/>
    </location>
</feature>
<dbReference type="InterPro" id="IPR012435">
    <property type="entry name" value="TMEM144"/>
</dbReference>
<feature type="transmembrane region" description="Helical" evidence="6">
    <location>
        <begin position="91"/>
        <end position="112"/>
    </location>
</feature>
<evidence type="ECO:0000256" key="4">
    <source>
        <dbReference type="ARBA" id="ARBA00022989"/>
    </source>
</evidence>
<dbReference type="Proteomes" id="UP001152747">
    <property type="component" value="Unassembled WGS sequence"/>
</dbReference>
<keyword evidence="3 6" id="KW-0812">Transmembrane</keyword>